<dbReference type="SMART" id="SM00041">
    <property type="entry name" value="CT"/>
    <property type="match status" value="1"/>
</dbReference>
<feature type="domain" description="CTCK" evidence="3">
    <location>
        <begin position="190"/>
        <end position="253"/>
    </location>
</feature>
<evidence type="ECO:0000259" key="3">
    <source>
        <dbReference type="PROSITE" id="PS01225"/>
    </source>
</evidence>
<comment type="caution">
    <text evidence="2">Lacks conserved residue(s) required for the propagation of feature annotation.</text>
</comment>
<dbReference type="Proteomes" id="UP001434883">
    <property type="component" value="Unassembled WGS sequence"/>
</dbReference>
<evidence type="ECO:0000256" key="1">
    <source>
        <dbReference type="ARBA" id="ARBA00023157"/>
    </source>
</evidence>
<reference evidence="4 5" key="1">
    <citation type="submission" date="2021-06" db="EMBL/GenBank/DDBJ databases">
        <authorList>
            <person name="Palmer J.M."/>
        </authorList>
    </citation>
    <scope>NUCLEOTIDE SEQUENCE [LARGE SCALE GENOMIC DNA]</scope>
    <source>
        <strain evidence="4 5">XC_2019</strain>
        <tissue evidence="4">Muscle</tissue>
    </source>
</reference>
<keyword evidence="1 2" id="KW-1015">Disulfide bond</keyword>
<accession>A0ABV0Q8A2</accession>
<dbReference type="EMBL" id="JAHRIN010001667">
    <property type="protein sequence ID" value="MEQ2192029.1"/>
    <property type="molecule type" value="Genomic_DNA"/>
</dbReference>
<organism evidence="4 5">
    <name type="scientific">Xenoophorus captivus</name>
    <dbReference type="NCBI Taxonomy" id="1517983"/>
    <lineage>
        <taxon>Eukaryota</taxon>
        <taxon>Metazoa</taxon>
        <taxon>Chordata</taxon>
        <taxon>Craniata</taxon>
        <taxon>Vertebrata</taxon>
        <taxon>Euteleostomi</taxon>
        <taxon>Actinopterygii</taxon>
        <taxon>Neopterygii</taxon>
        <taxon>Teleostei</taxon>
        <taxon>Neoteleostei</taxon>
        <taxon>Acanthomorphata</taxon>
        <taxon>Ovalentaria</taxon>
        <taxon>Atherinomorphae</taxon>
        <taxon>Cyprinodontiformes</taxon>
        <taxon>Goodeidae</taxon>
        <taxon>Xenoophorus</taxon>
    </lineage>
</organism>
<evidence type="ECO:0000313" key="4">
    <source>
        <dbReference type="EMBL" id="MEQ2192029.1"/>
    </source>
</evidence>
<sequence length="253" mass="27482">CNLVGCDMPDVPRCEDGETVVLKNPGECQPVHECAPPKCPAHRHMSVKKTKCCDFFECTCNCQNSTHTCPIGFITSFFTNDCGCTETLCQPDQVCVVGGVVHPVGSEWEDGCEKCQCTELQDRGTSLHVAQCNPPVCERNCPLVLNTVCVFMQAGERVMVDVCTHCECTVENGAVNKYKLLCKRTNCPSCPQGNCRSKSMYSLQSAAVEQDCVCCAAVKTEPLSVPVLCANGTRSHHTVQSVTTCDCVPKHCN</sequence>
<proteinExistence type="predicted"/>
<feature type="disulfide bond" evidence="2">
    <location>
        <begin position="195"/>
        <end position="247"/>
    </location>
</feature>
<name>A0ABV0Q8A2_9TELE</name>
<protein>
    <recommendedName>
        <fullName evidence="3">CTCK domain-containing protein</fullName>
    </recommendedName>
</protein>
<keyword evidence="5" id="KW-1185">Reference proteome</keyword>
<feature type="non-terminal residue" evidence="4">
    <location>
        <position position="1"/>
    </location>
</feature>
<dbReference type="PROSITE" id="PS01225">
    <property type="entry name" value="CTCK_2"/>
    <property type="match status" value="1"/>
</dbReference>
<evidence type="ECO:0000313" key="5">
    <source>
        <dbReference type="Proteomes" id="UP001434883"/>
    </source>
</evidence>
<dbReference type="InterPro" id="IPR006207">
    <property type="entry name" value="Cys_knot_C"/>
</dbReference>
<evidence type="ECO:0000256" key="2">
    <source>
        <dbReference type="PROSITE-ProRule" id="PRU00039"/>
    </source>
</evidence>
<dbReference type="PROSITE" id="PS01185">
    <property type="entry name" value="CTCK_1"/>
    <property type="match status" value="1"/>
</dbReference>
<gene>
    <name evidence="4" type="ORF">XENOCAPTIV_006072</name>
</gene>
<comment type="caution">
    <text evidence="4">The sequence shown here is derived from an EMBL/GenBank/DDBJ whole genome shotgun (WGS) entry which is preliminary data.</text>
</comment>